<dbReference type="Gene3D" id="1.10.260.40">
    <property type="entry name" value="lambda repressor-like DNA-binding domains"/>
    <property type="match status" value="1"/>
</dbReference>
<comment type="caution">
    <text evidence="5">The sequence shown here is derived from an EMBL/GenBank/DDBJ whole genome shotgun (WGS) entry which is preliminary data.</text>
</comment>
<reference evidence="5 6" key="1">
    <citation type="submission" date="2018-08" db="EMBL/GenBank/DDBJ databases">
        <title>A genome reference for cultivated species of the human gut microbiota.</title>
        <authorList>
            <person name="Zou Y."/>
            <person name="Xue W."/>
            <person name="Luo G."/>
        </authorList>
    </citation>
    <scope>NUCLEOTIDE SEQUENCE [LARGE SCALE GENOMIC DNA]</scope>
    <source>
        <strain evidence="5 6">AM37-1AC</strain>
    </source>
</reference>
<evidence type="ECO:0000259" key="4">
    <source>
        <dbReference type="PROSITE" id="PS50943"/>
    </source>
</evidence>
<dbReference type="SUPFAM" id="SSF47413">
    <property type="entry name" value="lambda repressor-like DNA-binding domains"/>
    <property type="match status" value="1"/>
</dbReference>
<evidence type="ECO:0000256" key="3">
    <source>
        <dbReference type="ARBA" id="ARBA00023163"/>
    </source>
</evidence>
<evidence type="ECO:0000256" key="1">
    <source>
        <dbReference type="ARBA" id="ARBA00023015"/>
    </source>
</evidence>
<dbReference type="CDD" id="cd00093">
    <property type="entry name" value="HTH_XRE"/>
    <property type="match status" value="1"/>
</dbReference>
<evidence type="ECO:0000313" key="6">
    <source>
        <dbReference type="Proteomes" id="UP000283513"/>
    </source>
</evidence>
<keyword evidence="1" id="KW-0805">Transcription regulation</keyword>
<dbReference type="PANTHER" id="PTHR46797:SF23">
    <property type="entry name" value="HTH-TYPE TRANSCRIPTIONAL REGULATOR SUTR"/>
    <property type="match status" value="1"/>
</dbReference>
<dbReference type="AlphaFoldDB" id="A0A413ZAR6"/>
<dbReference type="Proteomes" id="UP000283513">
    <property type="component" value="Unassembled WGS sequence"/>
</dbReference>
<dbReference type="SMART" id="SM00530">
    <property type="entry name" value="HTH_XRE"/>
    <property type="match status" value="1"/>
</dbReference>
<keyword evidence="2" id="KW-0238">DNA-binding</keyword>
<dbReference type="GO" id="GO:0003677">
    <property type="term" value="F:DNA binding"/>
    <property type="evidence" value="ECO:0007669"/>
    <property type="project" value="UniProtKB-KW"/>
</dbReference>
<sequence length="80" mass="9182">MDNDYLVSFGQRVRELRQQTGLSQEKFALTIGMDRTYYSSVESGKRNISLLNIKKLADGFGIPVADLFPKNMLDEEEDYD</sequence>
<dbReference type="PROSITE" id="PS50943">
    <property type="entry name" value="HTH_CROC1"/>
    <property type="match status" value="1"/>
</dbReference>
<name>A0A413ZAR6_9FIRM</name>
<accession>A0A413ZAR6</accession>
<dbReference type="RefSeq" id="WP_118597173.1">
    <property type="nucleotide sequence ID" value="NZ_CACRUM010000085.1"/>
</dbReference>
<dbReference type="PANTHER" id="PTHR46797">
    <property type="entry name" value="HTH-TYPE TRANSCRIPTIONAL REGULATOR"/>
    <property type="match status" value="1"/>
</dbReference>
<dbReference type="InterPro" id="IPR050807">
    <property type="entry name" value="TransReg_Diox_bact_type"/>
</dbReference>
<evidence type="ECO:0000256" key="2">
    <source>
        <dbReference type="ARBA" id="ARBA00023125"/>
    </source>
</evidence>
<proteinExistence type="predicted"/>
<dbReference type="GO" id="GO:0005829">
    <property type="term" value="C:cytosol"/>
    <property type="evidence" value="ECO:0007669"/>
    <property type="project" value="TreeGrafter"/>
</dbReference>
<dbReference type="GO" id="GO:0003700">
    <property type="term" value="F:DNA-binding transcription factor activity"/>
    <property type="evidence" value="ECO:0007669"/>
    <property type="project" value="TreeGrafter"/>
</dbReference>
<dbReference type="EMBL" id="QSHO01000003">
    <property type="protein sequence ID" value="RHC19069.1"/>
    <property type="molecule type" value="Genomic_DNA"/>
</dbReference>
<keyword evidence="3" id="KW-0804">Transcription</keyword>
<feature type="domain" description="HTH cro/C1-type" evidence="4">
    <location>
        <begin position="13"/>
        <end position="67"/>
    </location>
</feature>
<evidence type="ECO:0000313" key="5">
    <source>
        <dbReference type="EMBL" id="RHC19069.1"/>
    </source>
</evidence>
<protein>
    <submittedName>
        <fullName evidence="5">XRE family transcriptional regulator</fullName>
    </submittedName>
</protein>
<organism evidence="5 6">
    <name type="scientific">Roseburia intestinalis</name>
    <dbReference type="NCBI Taxonomy" id="166486"/>
    <lineage>
        <taxon>Bacteria</taxon>
        <taxon>Bacillati</taxon>
        <taxon>Bacillota</taxon>
        <taxon>Clostridia</taxon>
        <taxon>Lachnospirales</taxon>
        <taxon>Lachnospiraceae</taxon>
        <taxon>Roseburia</taxon>
    </lineage>
</organism>
<dbReference type="InterPro" id="IPR001387">
    <property type="entry name" value="Cro/C1-type_HTH"/>
</dbReference>
<dbReference type="Pfam" id="PF01381">
    <property type="entry name" value="HTH_3"/>
    <property type="match status" value="1"/>
</dbReference>
<dbReference type="InterPro" id="IPR010982">
    <property type="entry name" value="Lambda_DNA-bd_dom_sf"/>
</dbReference>
<gene>
    <name evidence="5" type="ORF">DW856_04000</name>
</gene>